<comment type="caution">
    <text evidence="12">The sequence shown here is derived from an EMBL/GenBank/DDBJ whole genome shotgun (WGS) entry which is preliminary data.</text>
</comment>
<sequence>MHSKRTSTNSSKKKTRKGESTNNGQHLDDNLHGKVLTLTVGSKTNRSSSSSYSNNKTSNTTNTEETFDQQQVTDTMQIDDNMLPTKSEVWNYATKLPNGKAKCKSCNREIACKDHSTTGLRRHLDRCMKTSKFLSNNSTIFKKSINIQMKKRLDELAYQTIIEDGRTFDDLRKPGISRLLQEIVPGYKAPTRRTVQRQLKRLHNNHEQILLTELKYIDALAVTTDLWSDKKVNSYMCLTGHYINSDSKLTSKVLSFTIFPERHTGEHISYTIKKQLKRLQVYEKTNVITCDGASNMKKSFNTLKPKRLQCLGHKLHLVVCNALCLWVKDQQLSESSTTGEENNESFHDVNTNNTNDSHNFDNAYSTVDDETSNDGPDIMDDEDSSTDKDSDVPDNSSETSDLINENWEEDVSEDILSITCVQQLLKFELNRDEWEILEHVNEVLESFSEATKLISGKKYSTIGLGLFSITSLKEKLEERSGKYEIDELKDLLLNQLINYFENDSDQYELLKRYAFYDPLGFGVLDRVDRTKIEREIKKLHSEYMASSTSPNSFVFGFATTAKSKPKSNLLQGFLSSLGKRRPGIIKEGTNLSLTDELSIYRSLAMQEFNDIIADSKEYDPFAFWNLHSQKLKFLSVLARKHLIVPSTSVPSESTFSIASYLGRKERNRLTPENLCRLVFLKDKVTKKM</sequence>
<dbReference type="OrthoDB" id="1607513at2759"/>
<keyword evidence="2" id="KW-0479">Metal-binding</keyword>
<dbReference type="SUPFAM" id="SSF57667">
    <property type="entry name" value="beta-beta-alpha zinc fingers"/>
    <property type="match status" value="1"/>
</dbReference>
<gene>
    <name evidence="16" type="ORF">JBS370_LOCUS26210</name>
    <name evidence="15" type="ORF">OTI717_LOCUS10933</name>
    <name evidence="13" type="ORF">RFH988_LOCUS30518</name>
    <name evidence="14" type="ORF">SEV965_LOCUS30683</name>
    <name evidence="12" type="ORF">ZHD862_LOCUS7537</name>
</gene>
<dbReference type="SUPFAM" id="SSF53098">
    <property type="entry name" value="Ribonuclease H-like"/>
    <property type="match status" value="1"/>
</dbReference>
<evidence type="ECO:0000256" key="10">
    <source>
        <dbReference type="SAM" id="MobiDB-lite"/>
    </source>
</evidence>
<feature type="region of interest" description="Disordered" evidence="10">
    <location>
        <begin position="1"/>
        <end position="70"/>
    </location>
</feature>
<dbReference type="Proteomes" id="UP000663836">
    <property type="component" value="Unassembled WGS sequence"/>
</dbReference>
<dbReference type="PANTHER" id="PTHR46481:SF10">
    <property type="entry name" value="ZINC FINGER BED DOMAIN-CONTAINING PROTEIN 39"/>
    <property type="match status" value="1"/>
</dbReference>
<protein>
    <recommendedName>
        <fullName evidence="11">BED-type domain-containing protein</fullName>
    </recommendedName>
</protein>
<dbReference type="InterPro" id="IPR008906">
    <property type="entry name" value="HATC_C_dom"/>
</dbReference>
<evidence type="ECO:0000313" key="16">
    <source>
        <dbReference type="EMBL" id="CAF3999844.1"/>
    </source>
</evidence>
<feature type="compositionally biased region" description="Basic residues" evidence="10">
    <location>
        <begin position="1"/>
        <end position="16"/>
    </location>
</feature>
<comment type="subcellular location">
    <subcellularLocation>
        <location evidence="1">Nucleus</location>
    </subcellularLocation>
</comment>
<evidence type="ECO:0000259" key="11">
    <source>
        <dbReference type="PROSITE" id="PS50808"/>
    </source>
</evidence>
<evidence type="ECO:0000313" key="15">
    <source>
        <dbReference type="EMBL" id="CAF3676582.1"/>
    </source>
</evidence>
<dbReference type="InterPro" id="IPR003656">
    <property type="entry name" value="Znf_BED"/>
</dbReference>
<dbReference type="GO" id="GO:0009791">
    <property type="term" value="P:post-embryonic development"/>
    <property type="evidence" value="ECO:0007669"/>
    <property type="project" value="UniProtKB-ARBA"/>
</dbReference>
<organism evidence="12 17">
    <name type="scientific">Rotaria sordida</name>
    <dbReference type="NCBI Taxonomy" id="392033"/>
    <lineage>
        <taxon>Eukaryota</taxon>
        <taxon>Metazoa</taxon>
        <taxon>Spiralia</taxon>
        <taxon>Gnathifera</taxon>
        <taxon>Rotifera</taxon>
        <taxon>Eurotatoria</taxon>
        <taxon>Bdelloidea</taxon>
        <taxon>Philodinida</taxon>
        <taxon>Philodinidae</taxon>
        <taxon>Rotaria</taxon>
    </lineage>
</organism>
<feature type="domain" description="BED-type" evidence="11">
    <location>
        <begin position="84"/>
        <end position="138"/>
    </location>
</feature>
<dbReference type="InterPro" id="IPR012337">
    <property type="entry name" value="RNaseH-like_sf"/>
</dbReference>
<feature type="compositionally biased region" description="Acidic residues" evidence="10">
    <location>
        <begin position="367"/>
        <end position="384"/>
    </location>
</feature>
<dbReference type="EMBL" id="CAJNOO010003071">
    <property type="protein sequence ID" value="CAF1316315.1"/>
    <property type="molecule type" value="Genomic_DNA"/>
</dbReference>
<dbReference type="SMART" id="SM00614">
    <property type="entry name" value="ZnF_BED"/>
    <property type="match status" value="1"/>
</dbReference>
<evidence type="ECO:0000256" key="8">
    <source>
        <dbReference type="ARBA" id="ARBA00023242"/>
    </source>
</evidence>
<dbReference type="GO" id="GO:0008270">
    <property type="term" value="F:zinc ion binding"/>
    <property type="evidence" value="ECO:0007669"/>
    <property type="project" value="UniProtKB-KW"/>
</dbReference>
<dbReference type="EMBL" id="CAJOBD010004567">
    <property type="protein sequence ID" value="CAF3999844.1"/>
    <property type="molecule type" value="Genomic_DNA"/>
</dbReference>
<keyword evidence="8" id="KW-0539">Nucleus</keyword>
<reference evidence="12" key="1">
    <citation type="submission" date="2021-02" db="EMBL/GenBank/DDBJ databases">
        <authorList>
            <person name="Nowell W R."/>
        </authorList>
    </citation>
    <scope>NUCLEOTIDE SEQUENCE</scope>
</reference>
<dbReference type="GO" id="GO:0003677">
    <property type="term" value="F:DNA binding"/>
    <property type="evidence" value="ECO:0007669"/>
    <property type="project" value="UniProtKB-KW"/>
</dbReference>
<evidence type="ECO:0000256" key="3">
    <source>
        <dbReference type="ARBA" id="ARBA00022771"/>
    </source>
</evidence>
<dbReference type="Pfam" id="PF05699">
    <property type="entry name" value="Dimer_Tnp_hAT"/>
    <property type="match status" value="1"/>
</dbReference>
<feature type="compositionally biased region" description="Polar residues" evidence="10">
    <location>
        <begin position="348"/>
        <end position="365"/>
    </location>
</feature>
<dbReference type="EMBL" id="CAJNOT010000230">
    <property type="protein sequence ID" value="CAF0903998.1"/>
    <property type="molecule type" value="Genomic_DNA"/>
</dbReference>
<name>A0A813ZVW8_9BILA</name>
<dbReference type="GO" id="GO:0005634">
    <property type="term" value="C:nucleus"/>
    <property type="evidence" value="ECO:0007669"/>
    <property type="project" value="UniProtKB-SubCell"/>
</dbReference>
<dbReference type="Proteomes" id="UP000663864">
    <property type="component" value="Unassembled WGS sequence"/>
</dbReference>
<dbReference type="InterPro" id="IPR036236">
    <property type="entry name" value="Znf_C2H2_sf"/>
</dbReference>
<evidence type="ECO:0000256" key="9">
    <source>
        <dbReference type="PROSITE-ProRule" id="PRU00027"/>
    </source>
</evidence>
<evidence type="ECO:0000256" key="5">
    <source>
        <dbReference type="ARBA" id="ARBA00023015"/>
    </source>
</evidence>
<dbReference type="Proteomes" id="UP000663882">
    <property type="component" value="Unassembled WGS sequence"/>
</dbReference>
<feature type="region of interest" description="Disordered" evidence="10">
    <location>
        <begin position="336"/>
        <end position="401"/>
    </location>
</feature>
<evidence type="ECO:0000313" key="17">
    <source>
        <dbReference type="Proteomes" id="UP000663864"/>
    </source>
</evidence>
<evidence type="ECO:0000313" key="12">
    <source>
        <dbReference type="EMBL" id="CAF0903998.1"/>
    </source>
</evidence>
<dbReference type="EMBL" id="CAJNOU010003359">
    <property type="protein sequence ID" value="CAF1386315.1"/>
    <property type="molecule type" value="Genomic_DNA"/>
</dbReference>
<evidence type="ECO:0000256" key="2">
    <source>
        <dbReference type="ARBA" id="ARBA00022723"/>
    </source>
</evidence>
<keyword evidence="4" id="KW-0862">Zinc</keyword>
<keyword evidence="3 9" id="KW-0863">Zinc-finger</keyword>
<dbReference type="AlphaFoldDB" id="A0A813ZVW8"/>
<dbReference type="PANTHER" id="PTHR46481">
    <property type="entry name" value="ZINC FINGER BED DOMAIN-CONTAINING PROTEIN 4"/>
    <property type="match status" value="1"/>
</dbReference>
<evidence type="ECO:0000256" key="7">
    <source>
        <dbReference type="ARBA" id="ARBA00023163"/>
    </source>
</evidence>
<keyword evidence="6" id="KW-0238">DNA-binding</keyword>
<evidence type="ECO:0000256" key="4">
    <source>
        <dbReference type="ARBA" id="ARBA00022833"/>
    </source>
</evidence>
<dbReference type="Proteomes" id="UP000663889">
    <property type="component" value="Unassembled WGS sequence"/>
</dbReference>
<evidence type="ECO:0000256" key="6">
    <source>
        <dbReference type="ARBA" id="ARBA00023125"/>
    </source>
</evidence>
<dbReference type="Proteomes" id="UP000663823">
    <property type="component" value="Unassembled WGS sequence"/>
</dbReference>
<feature type="compositionally biased region" description="Low complexity" evidence="10">
    <location>
        <begin position="42"/>
        <end position="63"/>
    </location>
</feature>
<evidence type="ECO:0000256" key="1">
    <source>
        <dbReference type="ARBA" id="ARBA00004123"/>
    </source>
</evidence>
<dbReference type="GO" id="GO:0046983">
    <property type="term" value="F:protein dimerization activity"/>
    <property type="evidence" value="ECO:0007669"/>
    <property type="project" value="InterPro"/>
</dbReference>
<dbReference type="InterPro" id="IPR052035">
    <property type="entry name" value="ZnF_BED_domain_contain"/>
</dbReference>
<keyword evidence="5" id="KW-0805">Transcription regulation</keyword>
<evidence type="ECO:0000313" key="13">
    <source>
        <dbReference type="EMBL" id="CAF1316315.1"/>
    </source>
</evidence>
<dbReference type="Pfam" id="PF02892">
    <property type="entry name" value="zf-BED"/>
    <property type="match status" value="1"/>
</dbReference>
<evidence type="ECO:0000313" key="14">
    <source>
        <dbReference type="EMBL" id="CAF1386315.1"/>
    </source>
</evidence>
<proteinExistence type="predicted"/>
<dbReference type="EMBL" id="CAJOAX010001014">
    <property type="protein sequence ID" value="CAF3676582.1"/>
    <property type="molecule type" value="Genomic_DNA"/>
</dbReference>
<accession>A0A813ZVW8</accession>
<keyword evidence="7" id="KW-0804">Transcription</keyword>
<dbReference type="PROSITE" id="PS50808">
    <property type="entry name" value="ZF_BED"/>
    <property type="match status" value="1"/>
</dbReference>